<feature type="transmembrane region" description="Helical" evidence="7">
    <location>
        <begin position="218"/>
        <end position="236"/>
    </location>
</feature>
<dbReference type="GO" id="GO:0005886">
    <property type="term" value="C:plasma membrane"/>
    <property type="evidence" value="ECO:0007669"/>
    <property type="project" value="UniProtKB-SubCell"/>
</dbReference>
<feature type="transmembrane region" description="Helical" evidence="7">
    <location>
        <begin position="150"/>
        <end position="174"/>
    </location>
</feature>
<evidence type="ECO:0000259" key="8">
    <source>
        <dbReference type="PROSITE" id="PS50928"/>
    </source>
</evidence>
<protein>
    <submittedName>
        <fullName evidence="9">Binding-protein-dependent transport system inner membrane protein</fullName>
    </submittedName>
</protein>
<dbReference type="KEGG" id="saga:M5M_11060"/>
<evidence type="ECO:0000256" key="4">
    <source>
        <dbReference type="ARBA" id="ARBA00022692"/>
    </source>
</evidence>
<organism evidence="9 10">
    <name type="scientific">Simiduia agarivorans (strain DSM 21679 / JCM 13881 / BCRC 17597 / SA1)</name>
    <dbReference type="NCBI Taxonomy" id="1117647"/>
    <lineage>
        <taxon>Bacteria</taxon>
        <taxon>Pseudomonadati</taxon>
        <taxon>Pseudomonadota</taxon>
        <taxon>Gammaproteobacteria</taxon>
        <taxon>Cellvibrionales</taxon>
        <taxon>Cellvibrionaceae</taxon>
        <taxon>Simiduia</taxon>
    </lineage>
</organism>
<gene>
    <name evidence="9" type="ordered locus">M5M_11060</name>
</gene>
<dbReference type="SUPFAM" id="SSF161098">
    <property type="entry name" value="MetI-like"/>
    <property type="match status" value="2"/>
</dbReference>
<evidence type="ECO:0000256" key="7">
    <source>
        <dbReference type="SAM" id="Phobius"/>
    </source>
</evidence>
<feature type="transmembrane region" description="Helical" evidence="7">
    <location>
        <begin position="425"/>
        <end position="445"/>
    </location>
</feature>
<dbReference type="InterPro" id="IPR000515">
    <property type="entry name" value="MetI-like"/>
</dbReference>
<dbReference type="GO" id="GO:0055085">
    <property type="term" value="P:transmembrane transport"/>
    <property type="evidence" value="ECO:0007669"/>
    <property type="project" value="InterPro"/>
</dbReference>
<dbReference type="PANTHER" id="PTHR30043">
    <property type="entry name" value="PHOSPHONATES TRANSPORT SYSTEM PERMEASE PROTEIN"/>
    <property type="match status" value="1"/>
</dbReference>
<dbReference type="HOGENOM" id="CLU_029036_0_0_6"/>
<evidence type="ECO:0000313" key="9">
    <source>
        <dbReference type="EMBL" id="AFU99389.1"/>
    </source>
</evidence>
<dbReference type="OrthoDB" id="7808588at2"/>
<dbReference type="PROSITE" id="PS50928">
    <property type="entry name" value="ABC_TM1"/>
    <property type="match status" value="1"/>
</dbReference>
<feature type="transmembrane region" description="Helical" evidence="7">
    <location>
        <begin position="303"/>
        <end position="323"/>
    </location>
</feature>
<keyword evidence="4 7" id="KW-0812">Transmembrane</keyword>
<feature type="transmembrane region" description="Helical" evidence="7">
    <location>
        <begin position="350"/>
        <end position="373"/>
    </location>
</feature>
<keyword evidence="2" id="KW-0813">Transport</keyword>
<dbReference type="STRING" id="1117647.M5M_11060"/>
<feature type="transmembrane region" description="Helical" evidence="7">
    <location>
        <begin position="186"/>
        <end position="206"/>
    </location>
</feature>
<name>K4KJQ9_SIMAS</name>
<dbReference type="InterPro" id="IPR035906">
    <property type="entry name" value="MetI-like_sf"/>
</dbReference>
<evidence type="ECO:0000313" key="10">
    <source>
        <dbReference type="Proteomes" id="UP000000466"/>
    </source>
</evidence>
<accession>K4KJQ9</accession>
<keyword evidence="3" id="KW-1003">Cell membrane</keyword>
<keyword evidence="6 7" id="KW-0472">Membrane</keyword>
<reference evidence="9 10" key="1">
    <citation type="journal article" date="2013" name="Genome Announc.">
        <title>Complete genome sequence of Simiduia agarivorans SA1(T), a marine bacterium able to degrade a variety of polysaccharides.</title>
        <authorList>
            <person name="Lin S.Y."/>
            <person name="Shieh W.Y."/>
            <person name="Chen J.S."/>
            <person name="Tang S.L."/>
        </authorList>
    </citation>
    <scope>NUCLEOTIDE SEQUENCE [LARGE SCALE GENOMIC DNA]</scope>
    <source>
        <strain evidence="10">DSM 21679 / JCM 13881 / BCRC 17597 / SA1</strain>
    </source>
</reference>
<feature type="transmembrane region" description="Helical" evidence="7">
    <location>
        <begin position="106"/>
        <end position="130"/>
    </location>
</feature>
<dbReference type="Proteomes" id="UP000000466">
    <property type="component" value="Chromosome"/>
</dbReference>
<feature type="transmembrane region" description="Helical" evidence="7">
    <location>
        <begin position="451"/>
        <end position="471"/>
    </location>
</feature>
<evidence type="ECO:0000256" key="2">
    <source>
        <dbReference type="ARBA" id="ARBA00022448"/>
    </source>
</evidence>
<evidence type="ECO:0000256" key="1">
    <source>
        <dbReference type="ARBA" id="ARBA00004651"/>
    </source>
</evidence>
<evidence type="ECO:0000256" key="6">
    <source>
        <dbReference type="ARBA" id="ARBA00023136"/>
    </source>
</evidence>
<sequence length="491" mass="54336">MIRLPPLTTRTVSLWLALTAMVAWLLADTDLASPNPWRELTAMGRGLLMPTVADWGQWLSAIGMTLAFALQAIALAALVGFVLALVWHRRWVRWLAALARSVHEVFWALLFIQVLGLSTGAGLLALFLPYAGTLAKIYGEQLQESDPRPVQALTLSTRAGLSYFLYCRLPLVWAGFGHYTRYRLECALRSSVVLGFIGLPTLGYFLETALREGDYASASALLYALIALVFSLKLWLNRWGFVLALSLSLWWFPPAVHWQPGLLAQFAQDLIPAPLRLDLNAEQAMAWLKALLTQALDGSWHTLVLAQVVVAATGLLALLAMPLNSPQMLPGWARWAGDGLLIVVRSLPEYLLNFIGLICLGPSMLPAMIAMSLHNGAIIAHLLGQHSGELPEAAMHSGATDRFFYHLLPRLYRQFLAYLLYRWEIIVRETAMLGVLGIPTLGFYIDSAFERLAFDVALLLILVSSLMTLGADSLSRWLRSHLALKTTPESE</sequence>
<evidence type="ECO:0000256" key="3">
    <source>
        <dbReference type="ARBA" id="ARBA00022475"/>
    </source>
</evidence>
<keyword evidence="10" id="KW-1185">Reference proteome</keyword>
<feature type="transmembrane region" description="Helical" evidence="7">
    <location>
        <begin position="56"/>
        <end position="86"/>
    </location>
</feature>
<dbReference type="EMBL" id="CP003746">
    <property type="protein sequence ID" value="AFU99389.1"/>
    <property type="molecule type" value="Genomic_DNA"/>
</dbReference>
<dbReference type="AlphaFoldDB" id="K4KJQ9"/>
<keyword evidence="5 7" id="KW-1133">Transmembrane helix</keyword>
<dbReference type="eggNOG" id="COG3639">
    <property type="taxonomic scope" value="Bacteria"/>
</dbReference>
<proteinExistence type="predicted"/>
<evidence type="ECO:0000256" key="5">
    <source>
        <dbReference type="ARBA" id="ARBA00022989"/>
    </source>
</evidence>
<dbReference type="PANTHER" id="PTHR30043:SF1">
    <property type="entry name" value="ABC TRANSPORT SYSTEM PERMEASE PROTEIN P69"/>
    <property type="match status" value="1"/>
</dbReference>
<comment type="subcellular location">
    <subcellularLocation>
        <location evidence="1">Cell membrane</location>
        <topology evidence="1">Multi-pass membrane protein</topology>
    </subcellularLocation>
</comment>
<dbReference type="Gene3D" id="1.10.3720.10">
    <property type="entry name" value="MetI-like"/>
    <property type="match status" value="2"/>
</dbReference>
<feature type="domain" description="ABC transmembrane type-1" evidence="8">
    <location>
        <begin position="62"/>
        <end position="234"/>
    </location>
</feature>